<name>A0A1L3GGY1_SYNAC</name>
<dbReference type="STRING" id="29542.A6070_03080"/>
<dbReference type="InterPro" id="IPR028051">
    <property type="entry name" value="CheX-like_dom"/>
</dbReference>
<sequence>MAYHQIIEQTVQEIFASMVFLDIVPRPDVEPEPMEGPMLTSMIGLAGDLQGSVLIHLPAPVAVAITGAFLGLEIDGVDDDVKDAIGELANMVAGGIKYLLPQKGQDVGLAIPSVVCGQGYSCEATGRFDRTTVVFELEAGRFMVEMQIKDSAGVLKRV</sequence>
<dbReference type="Pfam" id="PF13690">
    <property type="entry name" value="CheX"/>
    <property type="match status" value="1"/>
</dbReference>
<dbReference type="Proteomes" id="UP000182264">
    <property type="component" value="Chromosome"/>
</dbReference>
<feature type="domain" description="Chemotaxis phosphatase CheX-like" evidence="2">
    <location>
        <begin position="40"/>
        <end position="135"/>
    </location>
</feature>
<dbReference type="AlphaFoldDB" id="A0A1L3GGY1"/>
<dbReference type="GO" id="GO:0006935">
    <property type="term" value="P:chemotaxis"/>
    <property type="evidence" value="ECO:0007669"/>
    <property type="project" value="UniProtKB-KW"/>
</dbReference>
<evidence type="ECO:0000313" key="3">
    <source>
        <dbReference type="EMBL" id="APG25159.1"/>
    </source>
</evidence>
<dbReference type="InterPro" id="IPR038756">
    <property type="entry name" value="CheX-like"/>
</dbReference>
<keyword evidence="1" id="KW-0145">Chemotaxis</keyword>
<dbReference type="PANTHER" id="PTHR39452:SF1">
    <property type="entry name" value="CHEY-P PHOSPHATASE CHEX"/>
    <property type="match status" value="1"/>
</dbReference>
<dbReference type="EMBL" id="CP015518">
    <property type="protein sequence ID" value="APG25159.1"/>
    <property type="molecule type" value="Genomic_DNA"/>
</dbReference>
<dbReference type="SUPFAM" id="SSF103039">
    <property type="entry name" value="CheC-like"/>
    <property type="match status" value="1"/>
</dbReference>
<reference evidence="3 4" key="1">
    <citation type="journal article" date="2017" name="Genome Announc.">
        <title>Complete Genome Sequences of Two Acetylene-Fermenting Pelobacter acetylenicus Strains.</title>
        <authorList>
            <person name="Sutton J.M."/>
            <person name="Baesman S.M."/>
            <person name="Fierst J.L."/>
            <person name="Poret-Peterson A.T."/>
            <person name="Oremland R.S."/>
            <person name="Dunlap D.S."/>
            <person name="Akob D.M."/>
        </authorList>
    </citation>
    <scope>NUCLEOTIDE SEQUENCE [LARGE SCALE GENOMIC DNA]</scope>
    <source>
        <strain evidence="3 4">DSM 3247</strain>
    </source>
</reference>
<accession>A0A1L3GGY1</accession>
<evidence type="ECO:0000256" key="1">
    <source>
        <dbReference type="ARBA" id="ARBA00022500"/>
    </source>
</evidence>
<organism evidence="3 4">
    <name type="scientific">Syntrophotalea acetylenica</name>
    <name type="common">Pelobacter acetylenicus</name>
    <dbReference type="NCBI Taxonomy" id="29542"/>
    <lineage>
        <taxon>Bacteria</taxon>
        <taxon>Pseudomonadati</taxon>
        <taxon>Thermodesulfobacteriota</taxon>
        <taxon>Desulfuromonadia</taxon>
        <taxon>Desulfuromonadales</taxon>
        <taxon>Syntrophotaleaceae</taxon>
        <taxon>Syntrophotalea</taxon>
    </lineage>
</organism>
<gene>
    <name evidence="3" type="ORF">A7E75_09105</name>
</gene>
<proteinExistence type="predicted"/>
<dbReference type="OrthoDB" id="9790435at2"/>
<evidence type="ECO:0000313" key="4">
    <source>
        <dbReference type="Proteomes" id="UP000182264"/>
    </source>
</evidence>
<keyword evidence="4" id="KW-1185">Reference proteome</keyword>
<dbReference type="Gene3D" id="3.40.1550.10">
    <property type="entry name" value="CheC-like"/>
    <property type="match status" value="1"/>
</dbReference>
<dbReference type="CDD" id="cd17906">
    <property type="entry name" value="CheX"/>
    <property type="match status" value="1"/>
</dbReference>
<protein>
    <recommendedName>
        <fullName evidence="2">Chemotaxis phosphatase CheX-like domain-containing protein</fullName>
    </recommendedName>
</protein>
<dbReference type="KEGG" id="pace:A6070_03080"/>
<dbReference type="PANTHER" id="PTHR39452">
    <property type="entry name" value="CHEY-P PHOSPHATASE CHEX"/>
    <property type="match status" value="1"/>
</dbReference>
<dbReference type="RefSeq" id="WP_072287008.1">
    <property type="nucleotide sequence ID" value="NZ_CP015455.1"/>
</dbReference>
<dbReference type="InterPro" id="IPR028976">
    <property type="entry name" value="CheC-like_sf"/>
</dbReference>
<evidence type="ECO:0000259" key="2">
    <source>
        <dbReference type="Pfam" id="PF13690"/>
    </source>
</evidence>